<dbReference type="Proteomes" id="UP001249851">
    <property type="component" value="Unassembled WGS sequence"/>
</dbReference>
<dbReference type="PANTHER" id="PTHR16059">
    <property type="entry name" value="ANTHRAX TOXIN RECEPTOR"/>
    <property type="match status" value="1"/>
</dbReference>
<feature type="region of interest" description="Disordered" evidence="6">
    <location>
        <begin position="403"/>
        <end position="435"/>
    </location>
</feature>
<dbReference type="GO" id="GO:0016020">
    <property type="term" value="C:membrane"/>
    <property type="evidence" value="ECO:0007669"/>
    <property type="project" value="UniProtKB-SubCell"/>
</dbReference>
<evidence type="ECO:0000256" key="4">
    <source>
        <dbReference type="ARBA" id="ARBA00022989"/>
    </source>
</evidence>
<keyword evidence="5" id="KW-0472">Membrane</keyword>
<feature type="compositionally biased region" description="Low complexity" evidence="6">
    <location>
        <begin position="411"/>
        <end position="431"/>
    </location>
</feature>
<sequence>MLHFSLLHVSMVIALLAWIKEKGSAEVGYKKKGCYNDNDEKFERPLSDLLFTDLDMSSSVFSGTQFTRDSMDSLYLSDLVERCALKTKEFGFAVFGIERVAECWSGDDAWLTYNKDGPSKKCLNAMFTPCDENCEEEACFGNDDAVFVYGIGQRTDLVIGIKSISDLPHNLTYAYPYPGVWMNGKGESLKRDEKERNKMESQYSSVAIANYKIRLVGCYKENPAKPNVNVKLFDDKTGFNSKTKVDWKNYAAYLRGLLQRCAASAQAKGYQFFALSDKSDAESGDRTRAPLVRGDYSQHYNINALRKSFCKSGKVSTTYARTGSSANCRNGKMEKCPANQDCVGFNKKANFVYKLEASPTTPKAKPTPRKPVARAKPSGSSAQLSALSCQSYLVGIKAAAVSSGKPQVPTPGKAKPTVAGKATKPTAGTPGTPAPTPTIQAAFEAKIKDIYKGYSCLTCLKTVNVSSTTLFVMLKFTCEGLHLKKLVDAIGAGNIVKAECYPPVCYSSVYPCTTPCGMATCPMVPSSPYPTVCPAPAPVVPPPPPPPALLPSPPCPMPCPSRCAPACSTFCCRSLIGNRIKIDNAFKKSDTSKVDDLDDDDDDDVDDDVDDDDDVEDENDDIDESS</sequence>
<dbReference type="EMBL" id="JARQWQ010000024">
    <property type="protein sequence ID" value="KAK2563882.1"/>
    <property type="molecule type" value="Genomic_DNA"/>
</dbReference>
<keyword evidence="2" id="KW-0812">Transmembrane</keyword>
<proteinExistence type="predicted"/>
<feature type="chain" id="PRO_5042224901" evidence="7">
    <location>
        <begin position="26"/>
        <end position="626"/>
    </location>
</feature>
<evidence type="ECO:0000256" key="1">
    <source>
        <dbReference type="ARBA" id="ARBA00004167"/>
    </source>
</evidence>
<evidence type="ECO:0000313" key="8">
    <source>
        <dbReference type="EMBL" id="KAK2563882.1"/>
    </source>
</evidence>
<keyword evidence="3 7" id="KW-0732">Signal</keyword>
<keyword evidence="4" id="KW-1133">Transmembrane helix</keyword>
<feature type="region of interest" description="Disordered" evidence="6">
    <location>
        <begin position="357"/>
        <end position="379"/>
    </location>
</feature>
<evidence type="ECO:0000256" key="7">
    <source>
        <dbReference type="SAM" id="SignalP"/>
    </source>
</evidence>
<feature type="signal peptide" evidence="7">
    <location>
        <begin position="1"/>
        <end position="25"/>
    </location>
</feature>
<reference evidence="8" key="1">
    <citation type="journal article" date="2023" name="G3 (Bethesda)">
        <title>Whole genome assembly and annotation of the endangered Caribbean coral Acropora cervicornis.</title>
        <authorList>
            <person name="Selwyn J.D."/>
            <person name="Vollmer S.V."/>
        </authorList>
    </citation>
    <scope>NUCLEOTIDE SEQUENCE</scope>
    <source>
        <strain evidence="8">K2</strain>
    </source>
</reference>
<dbReference type="PANTHER" id="PTHR16059:SF25">
    <property type="entry name" value="LYSOZYME"/>
    <property type="match status" value="1"/>
</dbReference>
<feature type="region of interest" description="Disordered" evidence="6">
    <location>
        <begin position="587"/>
        <end position="626"/>
    </location>
</feature>
<protein>
    <submittedName>
        <fullName evidence="8">Uncharacterized protein</fullName>
    </submittedName>
</protein>
<evidence type="ECO:0000256" key="6">
    <source>
        <dbReference type="SAM" id="MobiDB-lite"/>
    </source>
</evidence>
<feature type="compositionally biased region" description="Acidic residues" evidence="6">
    <location>
        <begin position="596"/>
        <end position="626"/>
    </location>
</feature>
<organism evidence="8 9">
    <name type="scientific">Acropora cervicornis</name>
    <name type="common">Staghorn coral</name>
    <dbReference type="NCBI Taxonomy" id="6130"/>
    <lineage>
        <taxon>Eukaryota</taxon>
        <taxon>Metazoa</taxon>
        <taxon>Cnidaria</taxon>
        <taxon>Anthozoa</taxon>
        <taxon>Hexacorallia</taxon>
        <taxon>Scleractinia</taxon>
        <taxon>Astrocoeniina</taxon>
        <taxon>Acroporidae</taxon>
        <taxon>Acropora</taxon>
    </lineage>
</organism>
<evidence type="ECO:0000256" key="2">
    <source>
        <dbReference type="ARBA" id="ARBA00022692"/>
    </source>
</evidence>
<dbReference type="AlphaFoldDB" id="A0AAD9V7H6"/>
<comment type="caution">
    <text evidence="8">The sequence shown here is derived from an EMBL/GenBank/DDBJ whole genome shotgun (WGS) entry which is preliminary data.</text>
</comment>
<evidence type="ECO:0000256" key="3">
    <source>
        <dbReference type="ARBA" id="ARBA00022729"/>
    </source>
</evidence>
<keyword evidence="9" id="KW-1185">Reference proteome</keyword>
<evidence type="ECO:0000256" key="5">
    <source>
        <dbReference type="ARBA" id="ARBA00023136"/>
    </source>
</evidence>
<evidence type="ECO:0000313" key="9">
    <source>
        <dbReference type="Proteomes" id="UP001249851"/>
    </source>
</evidence>
<gene>
    <name evidence="8" type="ORF">P5673_012890</name>
</gene>
<reference evidence="8" key="2">
    <citation type="journal article" date="2023" name="Science">
        <title>Genomic signatures of disease resistance in endangered staghorn corals.</title>
        <authorList>
            <person name="Vollmer S.V."/>
            <person name="Selwyn J.D."/>
            <person name="Despard B.A."/>
            <person name="Roesel C.L."/>
        </authorList>
    </citation>
    <scope>NUCLEOTIDE SEQUENCE</scope>
    <source>
        <strain evidence="8">K2</strain>
    </source>
</reference>
<accession>A0AAD9V7H6</accession>
<name>A0AAD9V7H6_ACRCE</name>
<comment type="subcellular location">
    <subcellularLocation>
        <location evidence="1">Membrane</location>
        <topology evidence="1">Single-pass membrane protein</topology>
    </subcellularLocation>
</comment>